<sequence length="159" mass="17492">MARDPLAYWVPEDRLACETVSSFEVLAGVGIQILTRMKHDVGDTPVGMVCGPISTGGLGSQEKNLQALTSWIAKLVSSGHPIFSQLPFESALWRISNVSDCLGEFALLEGFYLKLFQSGLIGILYFLQNWQTSVGATWEHDQALALGIERKYLEGNLPF</sequence>
<protein>
    <submittedName>
        <fullName evidence="1">Uncharacterized protein</fullName>
    </submittedName>
</protein>
<evidence type="ECO:0000313" key="1">
    <source>
        <dbReference type="EMBL" id="OGZ93988.1"/>
    </source>
</evidence>
<dbReference type="Proteomes" id="UP000177152">
    <property type="component" value="Unassembled WGS sequence"/>
</dbReference>
<dbReference type="EMBL" id="MHQC01000046">
    <property type="protein sequence ID" value="OGZ93988.1"/>
    <property type="molecule type" value="Genomic_DNA"/>
</dbReference>
<dbReference type="SUPFAM" id="SSF52309">
    <property type="entry name" value="N-(deoxy)ribosyltransferase-like"/>
    <property type="match status" value="1"/>
</dbReference>
<name>A0A1G2K6C8_9BACT</name>
<proteinExistence type="predicted"/>
<gene>
    <name evidence="1" type="ORF">A2633_00920</name>
</gene>
<reference evidence="1 2" key="1">
    <citation type="journal article" date="2016" name="Nat. Commun.">
        <title>Thousands of microbial genomes shed light on interconnected biogeochemical processes in an aquifer system.</title>
        <authorList>
            <person name="Anantharaman K."/>
            <person name="Brown C.T."/>
            <person name="Hug L.A."/>
            <person name="Sharon I."/>
            <person name="Castelle C.J."/>
            <person name="Probst A.J."/>
            <person name="Thomas B.C."/>
            <person name="Singh A."/>
            <person name="Wilkins M.J."/>
            <person name="Karaoz U."/>
            <person name="Brodie E.L."/>
            <person name="Williams K.H."/>
            <person name="Hubbard S.S."/>
            <person name="Banfield J.F."/>
        </authorList>
    </citation>
    <scope>NUCLEOTIDE SEQUENCE [LARGE SCALE GENOMIC DNA]</scope>
</reference>
<comment type="caution">
    <text evidence="1">The sequence shown here is derived from an EMBL/GenBank/DDBJ whole genome shotgun (WGS) entry which is preliminary data.</text>
</comment>
<dbReference type="AlphaFoldDB" id="A0A1G2K6C8"/>
<accession>A0A1G2K6C8</accession>
<evidence type="ECO:0000313" key="2">
    <source>
        <dbReference type="Proteomes" id="UP000177152"/>
    </source>
</evidence>
<organism evidence="1 2">
    <name type="scientific">Candidatus Sungbacteria bacterium RIFCSPHIGHO2_01_FULL_47_32</name>
    <dbReference type="NCBI Taxonomy" id="1802264"/>
    <lineage>
        <taxon>Bacteria</taxon>
        <taxon>Candidatus Sungiibacteriota</taxon>
    </lineage>
</organism>